<evidence type="ECO:0000313" key="4">
    <source>
        <dbReference type="Proteomes" id="UP001140513"/>
    </source>
</evidence>
<dbReference type="GeneID" id="80914868"/>
<evidence type="ECO:0000256" key="1">
    <source>
        <dbReference type="SAM" id="MobiDB-lite"/>
    </source>
</evidence>
<dbReference type="EMBL" id="JAPEUX010000009">
    <property type="protein sequence ID" value="KAJ4345209.1"/>
    <property type="molecule type" value="Genomic_DNA"/>
</dbReference>
<organism evidence="3 4">
    <name type="scientific">Didymosphaeria variabile</name>
    <dbReference type="NCBI Taxonomy" id="1932322"/>
    <lineage>
        <taxon>Eukaryota</taxon>
        <taxon>Fungi</taxon>
        <taxon>Dikarya</taxon>
        <taxon>Ascomycota</taxon>
        <taxon>Pezizomycotina</taxon>
        <taxon>Dothideomycetes</taxon>
        <taxon>Pleosporomycetidae</taxon>
        <taxon>Pleosporales</taxon>
        <taxon>Massarineae</taxon>
        <taxon>Didymosphaeriaceae</taxon>
        <taxon>Didymosphaeria</taxon>
    </lineage>
</organism>
<evidence type="ECO:0000256" key="2">
    <source>
        <dbReference type="SAM" id="SignalP"/>
    </source>
</evidence>
<keyword evidence="4" id="KW-1185">Reference proteome</keyword>
<evidence type="ECO:0000313" key="3">
    <source>
        <dbReference type="EMBL" id="KAJ4345209.1"/>
    </source>
</evidence>
<accession>A0A9W8X9T8</accession>
<gene>
    <name evidence="3" type="ORF">N0V89_011338</name>
</gene>
<feature type="region of interest" description="Disordered" evidence="1">
    <location>
        <begin position="346"/>
        <end position="366"/>
    </location>
</feature>
<dbReference type="RefSeq" id="XP_056065373.1">
    <property type="nucleotide sequence ID" value="XM_056220070.1"/>
</dbReference>
<comment type="caution">
    <text evidence="3">The sequence shown here is derived from an EMBL/GenBank/DDBJ whole genome shotgun (WGS) entry which is preliminary data.</text>
</comment>
<reference evidence="3" key="1">
    <citation type="submission" date="2022-10" db="EMBL/GenBank/DDBJ databases">
        <title>Tapping the CABI collections for fungal endophytes: first genome assemblies for Collariella, Neodidymelliopsis, Ascochyta clinopodiicola, Didymella pomorum, Didymosphaeria variabile, Neocosmospora piperis and Neocucurbitaria cava.</title>
        <authorList>
            <person name="Hill R."/>
        </authorList>
    </citation>
    <scope>NUCLEOTIDE SEQUENCE</scope>
    <source>
        <strain evidence="3">IMI 356815</strain>
    </source>
</reference>
<name>A0A9W8X9T8_9PLEO</name>
<keyword evidence="2" id="KW-0732">Signal</keyword>
<feature type="chain" id="PRO_5040912381" evidence="2">
    <location>
        <begin position="17"/>
        <end position="366"/>
    </location>
</feature>
<dbReference type="OrthoDB" id="5337308at2759"/>
<protein>
    <submittedName>
        <fullName evidence="3">Uncharacterized protein</fullName>
    </submittedName>
</protein>
<sequence>MSIFALLAVAVTLVNAAWSGRLVPSANDTAPTPYGLTRRWDKSATATDELWGNAVCRGEQFVAAFGSTDEEAGKIFKSAANPPTMQSQWQSDQQSDLAKWGWKEVDANDHAMCDYSDAFWNYDTSYDALGLNKKPKFSGFPKVPYHNGGDNICYELWHGDSNLNLRIPFVRQLYKVEGEEYSKTGAYHKACINHVGGVVTAQFRLSPLHGATRNWDHEPHKSELPALRSSADLLWGLWCRDNPNIKNIKYFWTQQVANPETASIIASALKMWGKEVTGWPGATFSMESDEGLALLGSPNAISFGYFLTSHKKELGNKRITKAQVFWGDEKRKGSDEHRHPEMLFYVEDVPEGSKKEPGGQQGNQQP</sequence>
<proteinExistence type="predicted"/>
<dbReference type="Proteomes" id="UP001140513">
    <property type="component" value="Unassembled WGS sequence"/>
</dbReference>
<dbReference type="AlphaFoldDB" id="A0A9W8X9T8"/>
<feature type="signal peptide" evidence="2">
    <location>
        <begin position="1"/>
        <end position="16"/>
    </location>
</feature>